<sequence length="72" mass="8434">IPKMHIKNHKERCQYRWAFNFTPHSGETCGETIETSWAELNQAASSTREMNAGHRHDTLDADIGHWNWKKVQ</sequence>
<reference evidence="1 2" key="1">
    <citation type="journal article" date="2019" name="Nat. Ecol. Evol.">
        <title>Megaphylogeny resolves global patterns of mushroom evolution.</title>
        <authorList>
            <person name="Varga T."/>
            <person name="Krizsan K."/>
            <person name="Foldi C."/>
            <person name="Dima B."/>
            <person name="Sanchez-Garcia M."/>
            <person name="Sanchez-Ramirez S."/>
            <person name="Szollosi G.J."/>
            <person name="Szarkandi J.G."/>
            <person name="Papp V."/>
            <person name="Albert L."/>
            <person name="Andreopoulos W."/>
            <person name="Angelini C."/>
            <person name="Antonin V."/>
            <person name="Barry K.W."/>
            <person name="Bougher N.L."/>
            <person name="Buchanan P."/>
            <person name="Buyck B."/>
            <person name="Bense V."/>
            <person name="Catcheside P."/>
            <person name="Chovatia M."/>
            <person name="Cooper J."/>
            <person name="Damon W."/>
            <person name="Desjardin D."/>
            <person name="Finy P."/>
            <person name="Geml J."/>
            <person name="Haridas S."/>
            <person name="Hughes K."/>
            <person name="Justo A."/>
            <person name="Karasinski D."/>
            <person name="Kautmanova I."/>
            <person name="Kiss B."/>
            <person name="Kocsube S."/>
            <person name="Kotiranta H."/>
            <person name="LaButti K.M."/>
            <person name="Lechner B.E."/>
            <person name="Liimatainen K."/>
            <person name="Lipzen A."/>
            <person name="Lukacs Z."/>
            <person name="Mihaltcheva S."/>
            <person name="Morgado L.N."/>
            <person name="Niskanen T."/>
            <person name="Noordeloos M.E."/>
            <person name="Ohm R.A."/>
            <person name="Ortiz-Santana B."/>
            <person name="Ovrebo C."/>
            <person name="Racz N."/>
            <person name="Riley R."/>
            <person name="Savchenko A."/>
            <person name="Shiryaev A."/>
            <person name="Soop K."/>
            <person name="Spirin V."/>
            <person name="Szebenyi C."/>
            <person name="Tomsovsky M."/>
            <person name="Tulloss R.E."/>
            <person name="Uehling J."/>
            <person name="Grigoriev I.V."/>
            <person name="Vagvolgyi C."/>
            <person name="Papp T."/>
            <person name="Martin F.M."/>
            <person name="Miettinen O."/>
            <person name="Hibbett D.S."/>
            <person name="Nagy L.G."/>
        </authorList>
    </citation>
    <scope>NUCLEOTIDE SEQUENCE [LARGE SCALE GENOMIC DNA]</scope>
    <source>
        <strain evidence="1 2">NL-1719</strain>
    </source>
</reference>
<dbReference type="Proteomes" id="UP000308600">
    <property type="component" value="Unassembled WGS sequence"/>
</dbReference>
<dbReference type="EMBL" id="ML209278">
    <property type="protein sequence ID" value="TFK58606.1"/>
    <property type="molecule type" value="Genomic_DNA"/>
</dbReference>
<gene>
    <name evidence="1" type="ORF">BDN72DRAFT_734284</name>
</gene>
<name>A0ACD2ZYX6_9AGAR</name>
<accession>A0ACD2ZYX6</accession>
<protein>
    <submittedName>
        <fullName evidence="1">Uncharacterized protein</fullName>
    </submittedName>
</protein>
<proteinExistence type="predicted"/>
<evidence type="ECO:0000313" key="1">
    <source>
        <dbReference type="EMBL" id="TFK58606.1"/>
    </source>
</evidence>
<evidence type="ECO:0000313" key="2">
    <source>
        <dbReference type="Proteomes" id="UP000308600"/>
    </source>
</evidence>
<feature type="non-terminal residue" evidence="1">
    <location>
        <position position="72"/>
    </location>
</feature>
<feature type="non-terminal residue" evidence="1">
    <location>
        <position position="1"/>
    </location>
</feature>
<organism evidence="1 2">
    <name type="scientific">Pluteus cervinus</name>
    <dbReference type="NCBI Taxonomy" id="181527"/>
    <lineage>
        <taxon>Eukaryota</taxon>
        <taxon>Fungi</taxon>
        <taxon>Dikarya</taxon>
        <taxon>Basidiomycota</taxon>
        <taxon>Agaricomycotina</taxon>
        <taxon>Agaricomycetes</taxon>
        <taxon>Agaricomycetidae</taxon>
        <taxon>Agaricales</taxon>
        <taxon>Pluteineae</taxon>
        <taxon>Pluteaceae</taxon>
        <taxon>Pluteus</taxon>
    </lineage>
</organism>
<keyword evidence="2" id="KW-1185">Reference proteome</keyword>